<dbReference type="SMART" id="SM00869">
    <property type="entry name" value="Autotransporter"/>
    <property type="match status" value="1"/>
</dbReference>
<name>A0ABT0PD76_9GAMM</name>
<dbReference type="PROSITE" id="PS51208">
    <property type="entry name" value="AUTOTRANSPORTER"/>
    <property type="match status" value="1"/>
</dbReference>
<dbReference type="InterPro" id="IPR036709">
    <property type="entry name" value="Autotransporte_beta_dom_sf"/>
</dbReference>
<proteinExistence type="predicted"/>
<gene>
    <name evidence="3" type="ORF">M3P05_04935</name>
</gene>
<dbReference type="RefSeq" id="WP_249698267.1">
    <property type="nucleotide sequence ID" value="NZ_JAMFLX010000005.1"/>
</dbReference>
<feature type="domain" description="Autotransporter" evidence="2">
    <location>
        <begin position="417"/>
        <end position="703"/>
    </location>
</feature>
<dbReference type="Pfam" id="PF03797">
    <property type="entry name" value="Autotransporter"/>
    <property type="match status" value="1"/>
</dbReference>
<accession>A0ABT0PD76</accession>
<keyword evidence="4" id="KW-1185">Reference proteome</keyword>
<dbReference type="SUPFAM" id="SSF103515">
    <property type="entry name" value="Autotransporter"/>
    <property type="match status" value="1"/>
</dbReference>
<dbReference type="EMBL" id="JAMFLX010000005">
    <property type="protein sequence ID" value="MCL6269290.1"/>
    <property type="molecule type" value="Genomic_DNA"/>
</dbReference>
<keyword evidence="1" id="KW-0732">Signal</keyword>
<dbReference type="InterPro" id="IPR005546">
    <property type="entry name" value="Autotransporte_beta"/>
</dbReference>
<feature type="signal peptide" evidence="1">
    <location>
        <begin position="1"/>
        <end position="28"/>
    </location>
</feature>
<organism evidence="3 4">
    <name type="scientific">Parendozoicomonas callyspongiae</name>
    <dbReference type="NCBI Taxonomy" id="2942213"/>
    <lineage>
        <taxon>Bacteria</taxon>
        <taxon>Pseudomonadati</taxon>
        <taxon>Pseudomonadota</taxon>
        <taxon>Gammaproteobacteria</taxon>
        <taxon>Oceanospirillales</taxon>
        <taxon>Endozoicomonadaceae</taxon>
        <taxon>Parendozoicomonas</taxon>
    </lineage>
</organism>
<reference evidence="3 4" key="1">
    <citation type="submission" date="2022-05" db="EMBL/GenBank/DDBJ databases">
        <authorList>
            <person name="Park J.-S."/>
        </authorList>
    </citation>
    <scope>NUCLEOTIDE SEQUENCE [LARGE SCALE GENOMIC DNA]</scope>
    <source>
        <strain evidence="3 4">2012CJ34-2</strain>
    </source>
</reference>
<evidence type="ECO:0000256" key="1">
    <source>
        <dbReference type="SAM" id="SignalP"/>
    </source>
</evidence>
<comment type="caution">
    <text evidence="3">The sequence shown here is derived from an EMBL/GenBank/DDBJ whole genome shotgun (WGS) entry which is preliminary data.</text>
</comment>
<dbReference type="Proteomes" id="UP001203338">
    <property type="component" value="Unassembled WGS sequence"/>
</dbReference>
<evidence type="ECO:0000313" key="4">
    <source>
        <dbReference type="Proteomes" id="UP001203338"/>
    </source>
</evidence>
<feature type="chain" id="PRO_5046780696" evidence="1">
    <location>
        <begin position="29"/>
        <end position="703"/>
    </location>
</feature>
<dbReference type="Gene3D" id="2.40.128.130">
    <property type="entry name" value="Autotransporter beta-domain"/>
    <property type="match status" value="1"/>
</dbReference>
<protein>
    <submittedName>
        <fullName evidence="3">Autotransporter domain-containing protein</fullName>
    </submittedName>
</protein>
<sequence length="703" mass="74918">MPRNGFRKATLAVAITAISFGAASSASAAALVVTGSQTYVRDVTGTSGPEPVFSLEKSGSFFSSSCHNSSHSCTFTNSANINLGGALSVFRLGSGAYYKIDNNGVLNADGGVLISADSTAGKRLHVTNRGTITAATAINYNVVGGALTLGLEDGSMSGTINLYDDSARDYIFLTGGSYSGTVNNIDIVRALKNASSISGELEFASAGTITRQLEVLSGASLFTDDLEVRDAPLNLRENAELRVGVSNSSTGPIITMHTHNANLSNGKVVIVPDRSFTTATVSVISKVDANTVTAASNIVVASELYDLGTPSASNGGTLSVTVTRNSSLPEDIIRNGGGSENASKAYKSATLSPNTTLYKAVASKVGLANTVEFAEELAPTTNGGAIALAQDAQDLSHQNIAKRLNTISPGSGMNAGSLLDGKTLWVQGLYGEGEQDDRKRSDDTTLRGYTSRISGFTMGMDMELGHDLMAGAAISVGQASVNKNEVRDNTEMDTYMATLYGRWYVDPESDTNLDVFLSYGLHKNSRERFFDVENAVLNEATSDFDSKQYGIKAVLSQTVMFHEWAVTPLVGLHYGRFDIDAYKEKGSAAALEMGKQRYEIIEAGLGVGVSRSFQYNETEVIPEVKVSGWHDFSGEGVEVQSRFVSGGDTFVAKGIDPEKTTWTASAGVTFVEDERFEMTTGYERNWRKGFHSDNVYVRAEYKF</sequence>
<evidence type="ECO:0000259" key="2">
    <source>
        <dbReference type="PROSITE" id="PS51208"/>
    </source>
</evidence>
<evidence type="ECO:0000313" key="3">
    <source>
        <dbReference type="EMBL" id="MCL6269290.1"/>
    </source>
</evidence>